<organism evidence="2 3">
    <name type="scientific">Rhizophagus clarus</name>
    <dbReference type="NCBI Taxonomy" id="94130"/>
    <lineage>
        <taxon>Eukaryota</taxon>
        <taxon>Fungi</taxon>
        <taxon>Fungi incertae sedis</taxon>
        <taxon>Mucoromycota</taxon>
        <taxon>Glomeromycotina</taxon>
        <taxon>Glomeromycetes</taxon>
        <taxon>Glomerales</taxon>
        <taxon>Glomeraceae</taxon>
        <taxon>Rhizophagus</taxon>
    </lineage>
</organism>
<sequence length="66" mass="7072">MEGVENINSVNAGGISTTSTESQGTLNNPQQQTTADLKLQSMQAQNTTTTTAISSQQNKMNKTQLR</sequence>
<proteinExistence type="predicted"/>
<dbReference type="EMBL" id="BEXD01000081">
    <property type="protein sequence ID" value="GBB84081.1"/>
    <property type="molecule type" value="Genomic_DNA"/>
</dbReference>
<accession>A0A2Z6QGZ9</accession>
<feature type="region of interest" description="Disordered" evidence="1">
    <location>
        <begin position="1"/>
        <end position="66"/>
    </location>
</feature>
<evidence type="ECO:0000313" key="3">
    <source>
        <dbReference type="Proteomes" id="UP000247702"/>
    </source>
</evidence>
<protein>
    <submittedName>
        <fullName evidence="2">Uncharacterized protein</fullName>
    </submittedName>
</protein>
<evidence type="ECO:0000256" key="1">
    <source>
        <dbReference type="SAM" id="MobiDB-lite"/>
    </source>
</evidence>
<dbReference type="Proteomes" id="UP000247702">
    <property type="component" value="Unassembled WGS sequence"/>
</dbReference>
<reference evidence="2 3" key="1">
    <citation type="submission" date="2017-11" db="EMBL/GenBank/DDBJ databases">
        <title>The genome of Rhizophagus clarus HR1 reveals common genetic basis of auxotrophy among arbuscular mycorrhizal fungi.</title>
        <authorList>
            <person name="Kobayashi Y."/>
        </authorList>
    </citation>
    <scope>NUCLEOTIDE SEQUENCE [LARGE SCALE GENOMIC DNA]</scope>
    <source>
        <strain evidence="2 3">HR1</strain>
    </source>
</reference>
<comment type="caution">
    <text evidence="2">The sequence shown here is derived from an EMBL/GenBank/DDBJ whole genome shotgun (WGS) entry which is preliminary data.</text>
</comment>
<name>A0A2Z6QGZ9_9GLOM</name>
<keyword evidence="3" id="KW-1185">Reference proteome</keyword>
<gene>
    <name evidence="2" type="ORF">RclHR1_10700009</name>
</gene>
<evidence type="ECO:0000313" key="2">
    <source>
        <dbReference type="EMBL" id="GBB84081.1"/>
    </source>
</evidence>
<dbReference type="AlphaFoldDB" id="A0A2Z6QGZ9"/>